<dbReference type="InterPro" id="IPR036390">
    <property type="entry name" value="WH_DNA-bd_sf"/>
</dbReference>
<dbReference type="Proteomes" id="UP000295719">
    <property type="component" value="Unassembled WGS sequence"/>
</dbReference>
<dbReference type="GO" id="GO:0005829">
    <property type="term" value="C:cytosol"/>
    <property type="evidence" value="ECO:0007669"/>
    <property type="project" value="TreeGrafter"/>
</dbReference>
<keyword evidence="5" id="KW-0805">Transcription regulation</keyword>
<dbReference type="GO" id="GO:0051537">
    <property type="term" value="F:2 iron, 2 sulfur cluster binding"/>
    <property type="evidence" value="ECO:0007669"/>
    <property type="project" value="UniProtKB-KW"/>
</dbReference>
<dbReference type="SUPFAM" id="SSF46785">
    <property type="entry name" value="Winged helix' DNA-binding domain"/>
    <property type="match status" value="1"/>
</dbReference>
<organism evidence="7 8">
    <name type="scientific">Biostraticola tofi</name>
    <dbReference type="NCBI Taxonomy" id="466109"/>
    <lineage>
        <taxon>Bacteria</taxon>
        <taxon>Pseudomonadati</taxon>
        <taxon>Pseudomonadota</taxon>
        <taxon>Gammaproteobacteria</taxon>
        <taxon>Enterobacterales</taxon>
        <taxon>Bruguierivoracaceae</taxon>
        <taxon>Biostraticola</taxon>
    </lineage>
</organism>
<keyword evidence="6" id="KW-0804">Transcription</keyword>
<proteinExistence type="predicted"/>
<evidence type="ECO:0000313" key="8">
    <source>
        <dbReference type="Proteomes" id="UP000295719"/>
    </source>
</evidence>
<dbReference type="Gene3D" id="1.10.10.10">
    <property type="entry name" value="Winged helix-like DNA-binding domain superfamily/Winged helix DNA-binding domain"/>
    <property type="match status" value="1"/>
</dbReference>
<dbReference type="InterPro" id="IPR036388">
    <property type="entry name" value="WH-like_DNA-bd_sf"/>
</dbReference>
<name>A0A4R3YLD9_9GAMM</name>
<evidence type="ECO:0000313" key="7">
    <source>
        <dbReference type="EMBL" id="TCV92982.1"/>
    </source>
</evidence>
<dbReference type="OrthoDB" id="9808360at2"/>
<evidence type="ECO:0000256" key="3">
    <source>
        <dbReference type="ARBA" id="ARBA00023004"/>
    </source>
</evidence>
<evidence type="ECO:0000256" key="2">
    <source>
        <dbReference type="ARBA" id="ARBA00022714"/>
    </source>
</evidence>
<accession>A0A4R3YLD9</accession>
<keyword evidence="4" id="KW-0411">Iron-sulfur</keyword>
<dbReference type="PANTHER" id="PTHR33221:SF15">
    <property type="entry name" value="HTH-TYPE TRANSCRIPTIONAL REGULATOR YWGB-RELATED"/>
    <property type="match status" value="1"/>
</dbReference>
<keyword evidence="1" id="KW-0678">Repressor</keyword>
<evidence type="ECO:0000256" key="1">
    <source>
        <dbReference type="ARBA" id="ARBA00022491"/>
    </source>
</evidence>
<dbReference type="InterPro" id="IPR000944">
    <property type="entry name" value="Tscrpt_reg_Rrf2"/>
</dbReference>
<keyword evidence="2" id="KW-0479">Metal-binding</keyword>
<dbReference type="PANTHER" id="PTHR33221">
    <property type="entry name" value="WINGED HELIX-TURN-HELIX TRANSCRIPTIONAL REGULATOR, RRF2 FAMILY"/>
    <property type="match status" value="1"/>
</dbReference>
<dbReference type="Pfam" id="PF02082">
    <property type="entry name" value="Rrf2"/>
    <property type="match status" value="1"/>
</dbReference>
<gene>
    <name evidence="7" type="ORF">EDC52_11014</name>
</gene>
<sequence length="162" mass="18020">MIDLRFPTALHMVFSIANAQRQGKRVTSAILAAGLEANPSFVRKLMVPLTHDGIIVSTLGRQGSIRLGRAAEAITLLEIYLSVTEDKRLWALRPEVPSRCLVTANTCWYFKSLVNEAEQACLEVFARRTVGDALVELERGDRRGAEEPEIRSCRQPAEKNAN</sequence>
<protein>
    <submittedName>
        <fullName evidence="7">BadM/Rrf2 family transcriptional regulator</fullName>
    </submittedName>
</protein>
<comment type="caution">
    <text evidence="7">The sequence shown here is derived from an EMBL/GenBank/DDBJ whole genome shotgun (WGS) entry which is preliminary data.</text>
</comment>
<reference evidence="7 8" key="1">
    <citation type="submission" date="2019-03" db="EMBL/GenBank/DDBJ databases">
        <title>Genomic Encyclopedia of Type Strains, Phase IV (KMG-IV): sequencing the most valuable type-strain genomes for metagenomic binning, comparative biology and taxonomic classification.</title>
        <authorList>
            <person name="Goeker M."/>
        </authorList>
    </citation>
    <scope>NUCLEOTIDE SEQUENCE [LARGE SCALE GENOMIC DNA]</scope>
    <source>
        <strain evidence="7 8">DSM 19580</strain>
    </source>
</reference>
<evidence type="ECO:0000256" key="6">
    <source>
        <dbReference type="ARBA" id="ARBA00023163"/>
    </source>
</evidence>
<evidence type="ECO:0000256" key="4">
    <source>
        <dbReference type="ARBA" id="ARBA00023014"/>
    </source>
</evidence>
<dbReference type="GO" id="GO:0003700">
    <property type="term" value="F:DNA-binding transcription factor activity"/>
    <property type="evidence" value="ECO:0007669"/>
    <property type="project" value="TreeGrafter"/>
</dbReference>
<keyword evidence="8" id="KW-1185">Reference proteome</keyword>
<keyword evidence="2" id="KW-0001">2Fe-2S</keyword>
<dbReference type="AlphaFoldDB" id="A0A4R3YLD9"/>
<dbReference type="RefSeq" id="WP_131866849.1">
    <property type="nucleotide sequence ID" value="NZ_SMCR01000010.1"/>
</dbReference>
<keyword evidence="3" id="KW-0408">Iron</keyword>
<evidence type="ECO:0000256" key="5">
    <source>
        <dbReference type="ARBA" id="ARBA00023015"/>
    </source>
</evidence>
<dbReference type="PROSITE" id="PS51197">
    <property type="entry name" value="HTH_RRF2_2"/>
    <property type="match status" value="1"/>
</dbReference>
<dbReference type="EMBL" id="SMCR01000010">
    <property type="protein sequence ID" value="TCV92982.1"/>
    <property type="molecule type" value="Genomic_DNA"/>
</dbReference>